<dbReference type="EMBL" id="KC662249">
    <property type="protein sequence ID" value="AGM15589.1"/>
    <property type="molecule type" value="Genomic_DNA"/>
</dbReference>
<evidence type="ECO:0000313" key="2">
    <source>
        <dbReference type="Proteomes" id="UP000204225"/>
    </source>
</evidence>
<name>A0AC59EXF7_9VIRU</name>
<keyword evidence="2" id="KW-1185">Reference proteome</keyword>
<sequence length="219" mass="24204">MATQEEKVNAMIDRRGIFGFGFSTNTNLDLLNLVVLAMAGLIVKMFFQENHTKLGTHGPASTTIWGYGLTALALFLMTFMAIYLSSKTELLEGGHTGGILSYYLKLLSQGALPVALTLGVVVYMIVLNYIYYTRINSNKVSTSFGTYSFFSSLLVMLQIGIIIKYMYSMLNAIVTKQTGNKAHQTEQSILKGASLILITLNYVFVFILHILLAFFSTDG</sequence>
<proteinExistence type="predicted"/>
<gene>
    <name evidence="1" type="ORF">PGCG_00278</name>
</gene>
<dbReference type="Proteomes" id="UP000204225">
    <property type="component" value="Segment"/>
</dbReference>
<reference evidence="1 2" key="1">
    <citation type="journal article" date="2013" name="Proc. Natl. Acad. Sci. U.S.A.">
        <title>Genome of Phaeocystis globosa virus PgV-16T highlights the common ancestry of the largest known DNA viruses infecting eukaryotes.</title>
        <authorList>
            <person name="Santini S."/>
            <person name="Jeudy S."/>
            <person name="Bartoli J."/>
            <person name="Poirot O."/>
            <person name="Lescot M."/>
            <person name="Abergel C."/>
            <person name="Barbe V."/>
            <person name="Wommack K.E."/>
            <person name="Noordeloos A.A."/>
            <person name="Brussaard C.P."/>
            <person name="Claverie J.M."/>
        </authorList>
    </citation>
    <scope>NUCLEOTIDE SEQUENCE [LARGE SCALE GENOMIC DNA]</scope>
    <source>
        <strain evidence="1 2">16T</strain>
    </source>
</reference>
<accession>A0AC59EXF7</accession>
<protein>
    <submittedName>
        <fullName evidence="1">Uncharacterized protein</fullName>
    </submittedName>
</protein>
<organism evidence="1 2">
    <name type="scientific">Phaeocystis globosa virus PgV-16T</name>
    <dbReference type="NCBI Taxonomy" id="3071227"/>
    <lineage>
        <taxon>Viruses</taxon>
        <taxon>Varidnaviria</taxon>
        <taxon>Bamfordvirae</taxon>
        <taxon>Nucleocytoviricota</taxon>
        <taxon>Megaviricetes</taxon>
        <taxon>Imitervirales</taxon>
        <taxon>Mesomimiviridae</taxon>
        <taxon>Tethysvirus</taxon>
        <taxon>Tethysvirus hollandense</taxon>
    </lineage>
</organism>
<evidence type="ECO:0000313" key="1">
    <source>
        <dbReference type="EMBL" id="AGM15589.1"/>
    </source>
</evidence>